<keyword evidence="3" id="KW-1185">Reference proteome</keyword>
<feature type="chain" id="PRO_5009192078" evidence="1">
    <location>
        <begin position="20"/>
        <end position="127"/>
    </location>
</feature>
<feature type="signal peptide" evidence="1">
    <location>
        <begin position="1"/>
        <end position="19"/>
    </location>
</feature>
<sequence>MNFASFWNIMLLLFFQLDGIKFMYNLNKYPNRFDHSDYFTTYTPHLQSIWHTNELLLIGTILALTIGLKNLSDHVLAATASAASAAADAVAASAATTTNNALELAAKYGSNEIEFNSLYGNIEDMHE</sequence>
<accession>A0A1E7EP54</accession>
<gene>
    <name evidence="2" type="ORF">FRACYDRAFT_271916</name>
</gene>
<protein>
    <submittedName>
        <fullName evidence="2">Uncharacterized protein</fullName>
    </submittedName>
</protein>
<dbReference type="AlphaFoldDB" id="A0A1E7EP54"/>
<reference evidence="2 3" key="1">
    <citation type="submission" date="2016-09" db="EMBL/GenBank/DDBJ databases">
        <title>Extensive genetic diversity and differential bi-allelic expression allows diatom success in the polar Southern Ocean.</title>
        <authorList>
            <consortium name="DOE Joint Genome Institute"/>
            <person name="Mock T."/>
            <person name="Otillar R.P."/>
            <person name="Strauss J."/>
            <person name="Dupont C."/>
            <person name="Frickenhaus S."/>
            <person name="Maumus F."/>
            <person name="Mcmullan M."/>
            <person name="Sanges R."/>
            <person name="Schmutz J."/>
            <person name="Toseland A."/>
            <person name="Valas R."/>
            <person name="Veluchamy A."/>
            <person name="Ward B.J."/>
            <person name="Allen A."/>
            <person name="Barry K."/>
            <person name="Falciatore A."/>
            <person name="Ferrante M."/>
            <person name="Fortunato A.E."/>
            <person name="Gloeckner G."/>
            <person name="Gruber A."/>
            <person name="Hipkin R."/>
            <person name="Janech M."/>
            <person name="Kroth P."/>
            <person name="Leese F."/>
            <person name="Lindquist E."/>
            <person name="Lyon B.R."/>
            <person name="Martin J."/>
            <person name="Mayer C."/>
            <person name="Parker M."/>
            <person name="Quesneville H."/>
            <person name="Raymond J."/>
            <person name="Uhlig C."/>
            <person name="Valentin K.U."/>
            <person name="Worden A.Z."/>
            <person name="Armbrust E.V."/>
            <person name="Bowler C."/>
            <person name="Green B."/>
            <person name="Moulton V."/>
            <person name="Van Oosterhout C."/>
            <person name="Grigoriev I."/>
        </authorList>
    </citation>
    <scope>NUCLEOTIDE SEQUENCE [LARGE SCALE GENOMIC DNA]</scope>
    <source>
        <strain evidence="2 3">CCMP1102</strain>
    </source>
</reference>
<name>A0A1E7EP54_9STRA</name>
<dbReference type="EMBL" id="KV784384">
    <property type="protein sequence ID" value="OEU07721.1"/>
    <property type="molecule type" value="Genomic_DNA"/>
</dbReference>
<evidence type="ECO:0000313" key="2">
    <source>
        <dbReference type="EMBL" id="OEU07721.1"/>
    </source>
</evidence>
<keyword evidence="1" id="KW-0732">Signal</keyword>
<dbReference type="KEGG" id="fcy:FRACYDRAFT_271916"/>
<proteinExistence type="predicted"/>
<evidence type="ECO:0000313" key="3">
    <source>
        <dbReference type="Proteomes" id="UP000095751"/>
    </source>
</evidence>
<evidence type="ECO:0000256" key="1">
    <source>
        <dbReference type="SAM" id="SignalP"/>
    </source>
</evidence>
<dbReference type="Proteomes" id="UP000095751">
    <property type="component" value="Unassembled WGS sequence"/>
</dbReference>
<organism evidence="2 3">
    <name type="scientific">Fragilariopsis cylindrus CCMP1102</name>
    <dbReference type="NCBI Taxonomy" id="635003"/>
    <lineage>
        <taxon>Eukaryota</taxon>
        <taxon>Sar</taxon>
        <taxon>Stramenopiles</taxon>
        <taxon>Ochrophyta</taxon>
        <taxon>Bacillariophyta</taxon>
        <taxon>Bacillariophyceae</taxon>
        <taxon>Bacillariophycidae</taxon>
        <taxon>Bacillariales</taxon>
        <taxon>Bacillariaceae</taxon>
        <taxon>Fragilariopsis</taxon>
    </lineage>
</organism>
<dbReference type="InParanoid" id="A0A1E7EP54"/>